<dbReference type="RefSeq" id="XP_033394907.1">
    <property type="nucleotide sequence ID" value="XM_033538353.1"/>
</dbReference>
<accession>A0A6A6B7K6</accession>
<feature type="chain" id="PRO_5025569011" description="Cell wall protein PhiA" evidence="1">
    <location>
        <begin position="19"/>
        <end position="176"/>
    </location>
</feature>
<evidence type="ECO:0000313" key="2">
    <source>
        <dbReference type="EMBL" id="KAF2139194.1"/>
    </source>
</evidence>
<proteinExistence type="predicted"/>
<dbReference type="PANTHER" id="PTHR42047:SF1">
    <property type="entry name" value="PROTEIN, PUTATIVE (AFU_ORTHOLOGUE AFUA_6G03560)-RELATED"/>
    <property type="match status" value="1"/>
</dbReference>
<dbReference type="EMBL" id="ML995494">
    <property type="protein sequence ID" value="KAF2139194.1"/>
    <property type="molecule type" value="Genomic_DNA"/>
</dbReference>
<organism evidence="2 3">
    <name type="scientific">Aplosporella prunicola CBS 121167</name>
    <dbReference type="NCBI Taxonomy" id="1176127"/>
    <lineage>
        <taxon>Eukaryota</taxon>
        <taxon>Fungi</taxon>
        <taxon>Dikarya</taxon>
        <taxon>Ascomycota</taxon>
        <taxon>Pezizomycotina</taxon>
        <taxon>Dothideomycetes</taxon>
        <taxon>Dothideomycetes incertae sedis</taxon>
        <taxon>Botryosphaeriales</taxon>
        <taxon>Aplosporellaceae</taxon>
        <taxon>Aplosporella</taxon>
    </lineage>
</organism>
<evidence type="ECO:0000313" key="3">
    <source>
        <dbReference type="Proteomes" id="UP000799438"/>
    </source>
</evidence>
<feature type="non-terminal residue" evidence="2">
    <location>
        <position position="176"/>
    </location>
</feature>
<reference evidence="2" key="1">
    <citation type="journal article" date="2020" name="Stud. Mycol.">
        <title>101 Dothideomycetes genomes: a test case for predicting lifestyles and emergence of pathogens.</title>
        <authorList>
            <person name="Haridas S."/>
            <person name="Albert R."/>
            <person name="Binder M."/>
            <person name="Bloem J."/>
            <person name="Labutti K."/>
            <person name="Salamov A."/>
            <person name="Andreopoulos B."/>
            <person name="Baker S."/>
            <person name="Barry K."/>
            <person name="Bills G."/>
            <person name="Bluhm B."/>
            <person name="Cannon C."/>
            <person name="Castanera R."/>
            <person name="Culley D."/>
            <person name="Daum C."/>
            <person name="Ezra D."/>
            <person name="Gonzalez J."/>
            <person name="Henrissat B."/>
            <person name="Kuo A."/>
            <person name="Liang C."/>
            <person name="Lipzen A."/>
            <person name="Lutzoni F."/>
            <person name="Magnuson J."/>
            <person name="Mondo S."/>
            <person name="Nolan M."/>
            <person name="Ohm R."/>
            <person name="Pangilinan J."/>
            <person name="Park H.-J."/>
            <person name="Ramirez L."/>
            <person name="Alfaro M."/>
            <person name="Sun H."/>
            <person name="Tritt A."/>
            <person name="Yoshinaga Y."/>
            <person name="Zwiers L.-H."/>
            <person name="Turgeon B."/>
            <person name="Goodwin S."/>
            <person name="Spatafora J."/>
            <person name="Crous P."/>
            <person name="Grigoriev I."/>
        </authorList>
    </citation>
    <scope>NUCLEOTIDE SEQUENCE</scope>
    <source>
        <strain evidence="2">CBS 121167</strain>
    </source>
</reference>
<evidence type="ECO:0000256" key="1">
    <source>
        <dbReference type="SAM" id="SignalP"/>
    </source>
</evidence>
<dbReference type="Proteomes" id="UP000799438">
    <property type="component" value="Unassembled WGS sequence"/>
</dbReference>
<evidence type="ECO:0008006" key="4">
    <source>
        <dbReference type="Google" id="ProtNLM"/>
    </source>
</evidence>
<dbReference type="OrthoDB" id="4093325at2759"/>
<name>A0A6A6B7K6_9PEZI</name>
<keyword evidence="3" id="KW-1185">Reference proteome</keyword>
<dbReference type="GeneID" id="54295849"/>
<feature type="signal peptide" evidence="1">
    <location>
        <begin position="1"/>
        <end position="18"/>
    </location>
</feature>
<dbReference type="AlphaFoldDB" id="A0A6A6B7K6"/>
<dbReference type="PANTHER" id="PTHR42047">
    <property type="entry name" value="PROTEIN, PUTATIVE (AFU_ORTHOLOGUE AFUA_6G03560)-RELATED"/>
    <property type="match status" value="1"/>
</dbReference>
<keyword evidence="1" id="KW-0732">Signal</keyword>
<gene>
    <name evidence="2" type="ORF">K452DRAFT_255364</name>
</gene>
<sequence length="176" mass="18675">MQFKTLALAAATAGAAAAADAAPKYFGLVAIQSGSEVQNLSFQAAQESLFIGKKDQGATCDKDTNFATFYLDNGGLYLYRQSATPQQVYVDRGKGQGVVQYTTGAQPTSKNGEKTGFSIAEGKLQFDGTGFQACKAGDDGYVLWLDIVHPAPGYEDCTSIDAHVQETTEPISCLYT</sequence>
<dbReference type="InterPro" id="IPR052820">
    <property type="entry name" value="PhiA_domain"/>
</dbReference>
<protein>
    <recommendedName>
        <fullName evidence="4">Cell wall protein PhiA</fullName>
    </recommendedName>
</protein>